<proteinExistence type="predicted"/>
<dbReference type="Proteomes" id="UP001055879">
    <property type="component" value="Linkage Group LG02"/>
</dbReference>
<evidence type="ECO:0000313" key="2">
    <source>
        <dbReference type="Proteomes" id="UP001055879"/>
    </source>
</evidence>
<reference evidence="1 2" key="2">
    <citation type="journal article" date="2022" name="Mol. Ecol. Resour.">
        <title>The genomes of chicory, endive, great burdock and yacon provide insights into Asteraceae paleo-polyploidization history and plant inulin production.</title>
        <authorList>
            <person name="Fan W."/>
            <person name="Wang S."/>
            <person name="Wang H."/>
            <person name="Wang A."/>
            <person name="Jiang F."/>
            <person name="Liu H."/>
            <person name="Zhao H."/>
            <person name="Xu D."/>
            <person name="Zhang Y."/>
        </authorList>
    </citation>
    <scope>NUCLEOTIDE SEQUENCE [LARGE SCALE GENOMIC DNA]</scope>
    <source>
        <strain evidence="2">cv. Niubang</strain>
    </source>
</reference>
<keyword evidence="2" id="KW-1185">Reference proteome</keyword>
<protein>
    <submittedName>
        <fullName evidence="1">Uncharacterized protein</fullName>
    </submittedName>
</protein>
<dbReference type="EMBL" id="CM042048">
    <property type="protein sequence ID" value="KAI3756999.1"/>
    <property type="molecule type" value="Genomic_DNA"/>
</dbReference>
<organism evidence="1 2">
    <name type="scientific">Arctium lappa</name>
    <name type="common">Greater burdock</name>
    <name type="synonym">Lappa major</name>
    <dbReference type="NCBI Taxonomy" id="4217"/>
    <lineage>
        <taxon>Eukaryota</taxon>
        <taxon>Viridiplantae</taxon>
        <taxon>Streptophyta</taxon>
        <taxon>Embryophyta</taxon>
        <taxon>Tracheophyta</taxon>
        <taxon>Spermatophyta</taxon>
        <taxon>Magnoliopsida</taxon>
        <taxon>eudicotyledons</taxon>
        <taxon>Gunneridae</taxon>
        <taxon>Pentapetalae</taxon>
        <taxon>asterids</taxon>
        <taxon>campanulids</taxon>
        <taxon>Asterales</taxon>
        <taxon>Asteraceae</taxon>
        <taxon>Carduoideae</taxon>
        <taxon>Cardueae</taxon>
        <taxon>Arctiinae</taxon>
        <taxon>Arctium</taxon>
    </lineage>
</organism>
<sequence>MLKKASRVGDFVEDNITVLPPQVSVENPQFWGVLERESETFGLIFNGKKRPWISSSRRPFFTSYFKTLNSVVIHVLEISIKREGTIANFKVSLSLCLSLSSIFLSTLSLCFNLKLSLFCSLFFISFIQSGYSVFVLFVPSRVSAVQGF</sequence>
<comment type="caution">
    <text evidence="1">The sequence shown here is derived from an EMBL/GenBank/DDBJ whole genome shotgun (WGS) entry which is preliminary data.</text>
</comment>
<evidence type="ECO:0000313" key="1">
    <source>
        <dbReference type="EMBL" id="KAI3756999.1"/>
    </source>
</evidence>
<accession>A0ACB9EDG4</accession>
<reference evidence="2" key="1">
    <citation type="journal article" date="2022" name="Mol. Ecol. Resour.">
        <title>The genomes of chicory, endive, great burdock and yacon provide insights into Asteraceae palaeo-polyploidization history and plant inulin production.</title>
        <authorList>
            <person name="Fan W."/>
            <person name="Wang S."/>
            <person name="Wang H."/>
            <person name="Wang A."/>
            <person name="Jiang F."/>
            <person name="Liu H."/>
            <person name="Zhao H."/>
            <person name="Xu D."/>
            <person name="Zhang Y."/>
        </authorList>
    </citation>
    <scope>NUCLEOTIDE SEQUENCE [LARGE SCALE GENOMIC DNA]</scope>
    <source>
        <strain evidence="2">cv. Niubang</strain>
    </source>
</reference>
<gene>
    <name evidence="1" type="ORF">L6452_04532</name>
</gene>
<name>A0ACB9EDG4_ARCLA</name>